<dbReference type="PANTHER" id="PTHR11807">
    <property type="entry name" value="ATPASES OF THE PP SUPERFAMILY-RELATED"/>
    <property type="match status" value="1"/>
</dbReference>
<dbReference type="GO" id="GO:0002143">
    <property type="term" value="P:tRNA wobble position uridine thiolation"/>
    <property type="evidence" value="ECO:0007669"/>
    <property type="project" value="TreeGrafter"/>
</dbReference>
<comment type="cofactor">
    <cofactor evidence="1">
        <name>Mg(2+)</name>
        <dbReference type="ChEBI" id="CHEBI:18420"/>
    </cofactor>
</comment>
<dbReference type="KEGG" id="mvu:Metvu_1262"/>
<feature type="binding site" evidence="13">
    <location>
        <position position="60"/>
    </location>
    <ligand>
        <name>ATP</name>
        <dbReference type="ChEBI" id="CHEBI:30616"/>
    </ligand>
</feature>
<evidence type="ECO:0000256" key="11">
    <source>
        <dbReference type="ARBA" id="ARBA00023014"/>
    </source>
</evidence>
<dbReference type="PROSITE" id="PS50206">
    <property type="entry name" value="RHODANESE_3"/>
    <property type="match status" value="1"/>
</dbReference>
<name>C9RHR4_METVM</name>
<feature type="binding site" evidence="12">
    <location>
        <position position="3"/>
    </location>
    <ligand>
        <name>Zn(2+)</name>
        <dbReference type="ChEBI" id="CHEBI:29105"/>
        <label>1</label>
    </ligand>
</feature>
<dbReference type="SUPFAM" id="SSF52402">
    <property type="entry name" value="Adenine nucleotide alpha hydrolases-like"/>
    <property type="match status" value="1"/>
</dbReference>
<keyword evidence="16" id="KW-1185">Reference proteome</keyword>
<dbReference type="EMBL" id="CP001787">
    <property type="protein sequence ID" value="ACX73116.1"/>
    <property type="molecule type" value="Genomic_DNA"/>
</dbReference>
<dbReference type="FunFam" id="3.40.50.620:FF:000174">
    <property type="entry name" value="ATPase, PP-loop superfamily"/>
    <property type="match status" value="1"/>
</dbReference>
<evidence type="ECO:0000256" key="2">
    <source>
        <dbReference type="ARBA" id="ARBA00001966"/>
    </source>
</evidence>
<evidence type="ECO:0000256" key="13">
    <source>
        <dbReference type="PIRSR" id="PIRSR004976-51"/>
    </source>
</evidence>
<evidence type="ECO:0000256" key="8">
    <source>
        <dbReference type="ARBA" id="ARBA00022840"/>
    </source>
</evidence>
<dbReference type="GO" id="GO:0002144">
    <property type="term" value="C:cytosolic tRNA wobble base thiouridylase complex"/>
    <property type="evidence" value="ECO:0007669"/>
    <property type="project" value="TreeGrafter"/>
</dbReference>
<protein>
    <submittedName>
        <fullName evidence="15">PP-loop domain protein</fullName>
    </submittedName>
</protein>
<dbReference type="GO" id="GO:0051539">
    <property type="term" value="F:4 iron, 4 sulfur cluster binding"/>
    <property type="evidence" value="ECO:0007669"/>
    <property type="project" value="UniProtKB-KW"/>
</dbReference>
<reference evidence="15" key="1">
    <citation type="submission" date="2009-10" db="EMBL/GenBank/DDBJ databases">
        <title>Complete sequence of chromosome of Methanocaldococcus vulcanius M7.</title>
        <authorList>
            <consortium name="US DOE Joint Genome Institute"/>
            <person name="Lucas S."/>
            <person name="Copeland A."/>
            <person name="Lapidus A."/>
            <person name="Glavina del Rio T."/>
            <person name="Dalin E."/>
            <person name="Tice H."/>
            <person name="Bruce D."/>
            <person name="Goodwin L."/>
            <person name="Pitluck S."/>
            <person name="Lcollab F.I."/>
            <person name="Brettin T."/>
            <person name="Detter J.C."/>
            <person name="Han C."/>
            <person name="Tapia R."/>
            <person name="Kuske C.R."/>
            <person name="Schmutz J."/>
            <person name="Larimer F."/>
            <person name="Land M."/>
            <person name="Hauser L."/>
            <person name="Kyrpides N."/>
            <person name="Ovchinikova G."/>
            <person name="Sieprawska-Lupa M."/>
            <person name="Whitman W.B."/>
            <person name="Woyke T."/>
        </authorList>
    </citation>
    <scope>NUCLEOTIDE SEQUENCE [LARGE SCALE GENOMIC DNA]</scope>
    <source>
        <strain evidence="15">M7</strain>
    </source>
</reference>
<feature type="domain" description="Rhodanese" evidence="14">
    <location>
        <begin position="32"/>
        <end position="96"/>
    </location>
</feature>
<comment type="cofactor">
    <cofactor evidence="2">
        <name>[4Fe-4S] cluster</name>
        <dbReference type="ChEBI" id="CHEBI:49883"/>
    </cofactor>
</comment>
<dbReference type="InterPro" id="IPR011063">
    <property type="entry name" value="TilS/TtcA_N"/>
</dbReference>
<feature type="binding site" evidence="12">
    <location>
        <position position="286"/>
    </location>
    <ligand>
        <name>Zn(2+)</name>
        <dbReference type="ChEBI" id="CHEBI:29105"/>
        <label>2</label>
    </ligand>
</feature>
<keyword evidence="3" id="KW-0004">4Fe-4S</keyword>
<organism evidence="15 16">
    <name type="scientific">Methanocaldococcus vulcanius (strain ATCC 700851 / DSM 12094 / M7)</name>
    <name type="common">Methanococcus vulcanius</name>
    <dbReference type="NCBI Taxonomy" id="579137"/>
    <lineage>
        <taxon>Archaea</taxon>
        <taxon>Methanobacteriati</taxon>
        <taxon>Methanobacteriota</taxon>
        <taxon>Methanomada group</taxon>
        <taxon>Methanococci</taxon>
        <taxon>Methanococcales</taxon>
        <taxon>Methanocaldococcaceae</taxon>
        <taxon>Methanocaldococcus</taxon>
    </lineage>
</organism>
<feature type="binding site" evidence="12">
    <location>
        <position position="6"/>
    </location>
    <ligand>
        <name>Zn(2+)</name>
        <dbReference type="ChEBI" id="CHEBI:29105"/>
        <label>1</label>
    </ligand>
</feature>
<dbReference type="PANTHER" id="PTHR11807:SF27">
    <property type="entry name" value="TRNA-5-METHYLURIDINE(54) 2-SULFURTRANSFERASE"/>
    <property type="match status" value="1"/>
</dbReference>
<dbReference type="InterPro" id="IPR035107">
    <property type="entry name" value="tRNA_thiolation_TtcA_Ctu1"/>
</dbReference>
<dbReference type="InterPro" id="IPR020554">
    <property type="entry name" value="UPF0021_CS"/>
</dbReference>
<keyword evidence="9" id="KW-0460">Magnesium</keyword>
<gene>
    <name evidence="15" type="ordered locus">Metvu_1262</name>
</gene>
<keyword evidence="4" id="KW-0808">Transferase</keyword>
<evidence type="ECO:0000313" key="16">
    <source>
        <dbReference type="Proteomes" id="UP000002063"/>
    </source>
</evidence>
<dbReference type="GO" id="GO:0005524">
    <property type="term" value="F:ATP binding"/>
    <property type="evidence" value="ECO:0007669"/>
    <property type="project" value="UniProtKB-KW"/>
</dbReference>
<evidence type="ECO:0000256" key="1">
    <source>
        <dbReference type="ARBA" id="ARBA00001946"/>
    </source>
</evidence>
<evidence type="ECO:0000256" key="6">
    <source>
        <dbReference type="ARBA" id="ARBA00022741"/>
    </source>
</evidence>
<dbReference type="STRING" id="579137.Metvu_1262"/>
<evidence type="ECO:0000256" key="10">
    <source>
        <dbReference type="ARBA" id="ARBA00023004"/>
    </source>
</evidence>
<evidence type="ECO:0000256" key="4">
    <source>
        <dbReference type="ARBA" id="ARBA00022679"/>
    </source>
</evidence>
<dbReference type="InterPro" id="IPR001763">
    <property type="entry name" value="Rhodanese-like_dom"/>
</dbReference>
<feature type="binding site" evidence="13">
    <location>
        <begin position="54"/>
        <end position="56"/>
    </location>
    <ligand>
        <name>ATP</name>
        <dbReference type="ChEBI" id="CHEBI:30616"/>
    </ligand>
</feature>
<proteinExistence type="predicted"/>
<evidence type="ECO:0000313" key="15">
    <source>
        <dbReference type="EMBL" id="ACX73116.1"/>
    </source>
</evidence>
<dbReference type="GO" id="GO:0046872">
    <property type="term" value="F:metal ion binding"/>
    <property type="evidence" value="ECO:0007669"/>
    <property type="project" value="UniProtKB-KW"/>
</dbReference>
<feature type="binding site" evidence="13">
    <location>
        <position position="153"/>
    </location>
    <ligand>
        <name>ATP</name>
        <dbReference type="ChEBI" id="CHEBI:30616"/>
    </ligand>
</feature>
<keyword evidence="6 13" id="KW-0547">Nucleotide-binding</keyword>
<accession>C9RHR4</accession>
<feature type="binding site" evidence="12">
    <location>
        <position position="23"/>
    </location>
    <ligand>
        <name>Zn(2+)</name>
        <dbReference type="ChEBI" id="CHEBI:29105"/>
        <label>1</label>
    </ligand>
</feature>
<keyword evidence="10" id="KW-0408">Iron</keyword>
<feature type="binding site" evidence="12">
    <location>
        <position position="26"/>
    </location>
    <ligand>
        <name>Zn(2+)</name>
        <dbReference type="ChEBI" id="CHEBI:29105"/>
        <label>1</label>
    </ligand>
</feature>
<dbReference type="InterPro" id="IPR014729">
    <property type="entry name" value="Rossmann-like_a/b/a_fold"/>
</dbReference>
<feature type="binding site" evidence="12">
    <location>
        <position position="283"/>
    </location>
    <ligand>
        <name>Zn(2+)</name>
        <dbReference type="ChEBI" id="CHEBI:29105"/>
        <label>2</label>
    </ligand>
</feature>
<keyword evidence="5 12" id="KW-0479">Metal-binding</keyword>
<dbReference type="GeneID" id="8513602"/>
<keyword evidence="11" id="KW-0411">Iron-sulfur</keyword>
<feature type="binding site" evidence="13">
    <location>
        <position position="80"/>
    </location>
    <ligand>
        <name>ATP</name>
        <dbReference type="ChEBI" id="CHEBI:30616"/>
    </ligand>
</feature>
<evidence type="ECO:0000256" key="12">
    <source>
        <dbReference type="PIRSR" id="PIRSR004976-50"/>
    </source>
</evidence>
<dbReference type="AlphaFoldDB" id="C9RHR4"/>
<evidence type="ECO:0000256" key="3">
    <source>
        <dbReference type="ARBA" id="ARBA00022485"/>
    </source>
</evidence>
<dbReference type="GO" id="GO:0016740">
    <property type="term" value="F:transferase activity"/>
    <property type="evidence" value="ECO:0007669"/>
    <property type="project" value="UniProtKB-KW"/>
</dbReference>
<dbReference type="GO" id="GO:0000049">
    <property type="term" value="F:tRNA binding"/>
    <property type="evidence" value="ECO:0007669"/>
    <property type="project" value="TreeGrafter"/>
</dbReference>
<dbReference type="HOGENOM" id="CLU_026481_1_1_2"/>
<keyword evidence="8 13" id="KW-0067">ATP-binding</keyword>
<dbReference type="PIRSF" id="PIRSF004976">
    <property type="entry name" value="ATPase_YdaO"/>
    <property type="match status" value="1"/>
</dbReference>
<sequence length="304" mass="35707">MKCRFCNSPSYVEIRYPKKINLCKEHFIEYFEDRVKKSIEKYKMLNKDEKILVAVSGGKDGHVAAWILKKLGYNIELFHINLGIKGFSDESLRAVKALAERLNTPLHVVDLKEITGKTIEDIRGKKCSICGITKRYLMNKFGYERGFDVIITGHNLDDEISFILNNVLNWNIRYLAKHEPVLPAHDKFLKKVKIFFEIDEYLILKYAEAEEIPFTTVKCKFAEGAITLKHRDYLNELEKERSGIKLQFLYGYMKNRHLFKVEEEDFQFRECEVCGMTSAGKICSFCRVWKLYKKKRKKENNKGK</sequence>
<feature type="binding site" evidence="12">
    <location>
        <position position="274"/>
    </location>
    <ligand>
        <name>Zn(2+)</name>
        <dbReference type="ChEBI" id="CHEBI:29105"/>
        <label>2</label>
    </ligand>
</feature>
<dbReference type="RefSeq" id="WP_015733336.1">
    <property type="nucleotide sequence ID" value="NC_013407.1"/>
</dbReference>
<feature type="binding site" evidence="13">
    <location>
        <position position="158"/>
    </location>
    <ligand>
        <name>ATP</name>
        <dbReference type="ChEBI" id="CHEBI:30616"/>
    </ligand>
</feature>
<dbReference type="PROSITE" id="PS01263">
    <property type="entry name" value="UPF0021"/>
    <property type="match status" value="1"/>
</dbReference>
<evidence type="ECO:0000256" key="9">
    <source>
        <dbReference type="ARBA" id="ARBA00022842"/>
    </source>
</evidence>
<dbReference type="Proteomes" id="UP000002063">
    <property type="component" value="Chromosome"/>
</dbReference>
<dbReference type="Gene3D" id="3.40.50.620">
    <property type="entry name" value="HUPs"/>
    <property type="match status" value="1"/>
</dbReference>
<evidence type="ECO:0000259" key="14">
    <source>
        <dbReference type="PROSITE" id="PS50206"/>
    </source>
</evidence>
<feature type="binding site" evidence="12">
    <location>
        <position position="271"/>
    </location>
    <ligand>
        <name>Zn(2+)</name>
        <dbReference type="ChEBI" id="CHEBI:29105"/>
        <label>2</label>
    </ligand>
</feature>
<evidence type="ECO:0000256" key="7">
    <source>
        <dbReference type="ARBA" id="ARBA00022833"/>
    </source>
</evidence>
<dbReference type="CDD" id="cd01993">
    <property type="entry name" value="TtuA-like"/>
    <property type="match status" value="1"/>
</dbReference>
<dbReference type="eggNOG" id="arCOG00042">
    <property type="taxonomic scope" value="Archaea"/>
</dbReference>
<dbReference type="OrthoDB" id="33422at2157"/>
<dbReference type="Pfam" id="PF01171">
    <property type="entry name" value="ATP_bind_3"/>
    <property type="match status" value="1"/>
</dbReference>
<keyword evidence="7 12" id="KW-0862">Zinc</keyword>
<evidence type="ECO:0000256" key="5">
    <source>
        <dbReference type="ARBA" id="ARBA00022723"/>
    </source>
</evidence>